<dbReference type="CDD" id="cd01638">
    <property type="entry name" value="CysQ"/>
    <property type="match status" value="1"/>
</dbReference>
<dbReference type="GO" id="GO:0008934">
    <property type="term" value="F:inositol monophosphate 1-phosphatase activity"/>
    <property type="evidence" value="ECO:0007669"/>
    <property type="project" value="TreeGrafter"/>
</dbReference>
<evidence type="ECO:0000256" key="1">
    <source>
        <dbReference type="ARBA" id="ARBA00009759"/>
    </source>
</evidence>
<protein>
    <submittedName>
        <fullName evidence="5">3'(2'),5'-bisphosphate nucleotidase CysQ</fullName>
    </submittedName>
</protein>
<feature type="binding site" evidence="4">
    <location>
        <position position="111"/>
    </location>
    <ligand>
        <name>Mg(2+)</name>
        <dbReference type="ChEBI" id="CHEBI:18420"/>
        <label>1</label>
        <note>catalytic</note>
    </ligand>
</feature>
<comment type="cofactor">
    <cofactor evidence="4">
        <name>Mg(2+)</name>
        <dbReference type="ChEBI" id="CHEBI:18420"/>
    </cofactor>
</comment>
<keyword evidence="6" id="KW-1185">Reference proteome</keyword>
<dbReference type="OrthoDB" id="9785695at2"/>
<keyword evidence="3 4" id="KW-0460">Magnesium</keyword>
<dbReference type="PROSITE" id="PS00630">
    <property type="entry name" value="IMP_2"/>
    <property type="match status" value="1"/>
</dbReference>
<dbReference type="InterPro" id="IPR020550">
    <property type="entry name" value="Inositol_monophosphatase_CS"/>
</dbReference>
<reference evidence="5 6" key="1">
    <citation type="submission" date="2018-05" db="EMBL/GenBank/DDBJ databases">
        <title>Pararhodobacter marina sp. nov., isolated from deep-sea water of the Indian Ocean.</title>
        <authorList>
            <person name="Lai Q.Sr."/>
            <person name="Liu X."/>
            <person name="Shao Z."/>
        </authorList>
    </citation>
    <scope>NUCLEOTIDE SEQUENCE [LARGE SCALE GENOMIC DNA]</scope>
    <source>
        <strain evidence="5 6">CIC4N-9</strain>
    </source>
</reference>
<dbReference type="PANTHER" id="PTHR20854">
    <property type="entry name" value="INOSITOL MONOPHOSPHATASE"/>
    <property type="match status" value="1"/>
</dbReference>
<dbReference type="GO" id="GO:0046872">
    <property type="term" value="F:metal ion binding"/>
    <property type="evidence" value="ECO:0007669"/>
    <property type="project" value="UniProtKB-KW"/>
</dbReference>
<gene>
    <name evidence="5" type="ORF">C4N9_00975</name>
</gene>
<evidence type="ECO:0000256" key="2">
    <source>
        <dbReference type="ARBA" id="ARBA00022723"/>
    </source>
</evidence>
<sequence>MRGPTCPRWCRRFWSKDSRLPARDADLADLALLGEAALEAGEIATRYFRADPRVWDKGDGQGPVTEADLAVNTHLHDRLRTARPDYGWLSEESDPLGDLSRLEQETTFVVDPIDGTRAFIDGQPGFAHALAVLRAGEPVAAVVHLPALSLTYAAARGAGATLNGDAIAATTRAEAEGATILCARPALDPVHWPGGLPPVKRQFRPSLAWRLALVGEGRFDSMLTIRDAWDWDIAGAALIATEAGATVTDRHGRALSFNRADARNAGVVAAGPALHGILIAGLGGGLGGAVGQHRQEGQGNGA</sequence>
<evidence type="ECO:0000256" key="4">
    <source>
        <dbReference type="PIRSR" id="PIRSR600760-2"/>
    </source>
</evidence>
<dbReference type="Gene3D" id="3.40.190.80">
    <property type="match status" value="1"/>
</dbReference>
<name>A0A2U2CIA8_9RHOB</name>
<comment type="caution">
    <text evidence="5">The sequence shown here is derived from an EMBL/GenBank/DDBJ whole genome shotgun (WGS) entry which is preliminary data.</text>
</comment>
<dbReference type="Proteomes" id="UP000244940">
    <property type="component" value="Unassembled WGS sequence"/>
</dbReference>
<dbReference type="InterPro" id="IPR000760">
    <property type="entry name" value="Inositol_monophosphatase-like"/>
</dbReference>
<dbReference type="GO" id="GO:0006020">
    <property type="term" value="P:inositol metabolic process"/>
    <property type="evidence" value="ECO:0007669"/>
    <property type="project" value="TreeGrafter"/>
</dbReference>
<dbReference type="PANTHER" id="PTHR20854:SF4">
    <property type="entry name" value="INOSITOL-1-MONOPHOSPHATASE-RELATED"/>
    <property type="match status" value="1"/>
</dbReference>
<dbReference type="PRINTS" id="PR00377">
    <property type="entry name" value="IMPHPHTASES"/>
</dbReference>
<accession>A0A2U2CIA8</accession>
<comment type="similarity">
    <text evidence="1">Belongs to the inositol monophosphatase superfamily.</text>
</comment>
<dbReference type="Pfam" id="PF00459">
    <property type="entry name" value="Inositol_P"/>
    <property type="match status" value="1"/>
</dbReference>
<keyword evidence="2 4" id="KW-0479">Metal-binding</keyword>
<proteinExistence type="inferred from homology"/>
<dbReference type="EMBL" id="QEYD01000001">
    <property type="protein sequence ID" value="PWE31618.1"/>
    <property type="molecule type" value="Genomic_DNA"/>
</dbReference>
<feature type="binding site" evidence="4">
    <location>
        <position position="113"/>
    </location>
    <ligand>
        <name>Mg(2+)</name>
        <dbReference type="ChEBI" id="CHEBI:18420"/>
        <label>1</label>
        <note>catalytic</note>
    </ligand>
</feature>
<dbReference type="GO" id="GO:0046854">
    <property type="term" value="P:phosphatidylinositol phosphate biosynthetic process"/>
    <property type="evidence" value="ECO:0007669"/>
    <property type="project" value="InterPro"/>
</dbReference>
<feature type="binding site" evidence="4">
    <location>
        <position position="91"/>
    </location>
    <ligand>
        <name>Mg(2+)</name>
        <dbReference type="ChEBI" id="CHEBI:18420"/>
        <label>1</label>
        <note>catalytic</note>
    </ligand>
</feature>
<dbReference type="Gene3D" id="3.30.540.10">
    <property type="entry name" value="Fructose-1,6-Bisphosphatase, subunit A, domain 1"/>
    <property type="match status" value="1"/>
</dbReference>
<evidence type="ECO:0000313" key="6">
    <source>
        <dbReference type="Proteomes" id="UP000244940"/>
    </source>
</evidence>
<organism evidence="5 6">
    <name type="scientific">Pararhodobacter marinus</name>
    <dbReference type="NCBI Taxonomy" id="2184063"/>
    <lineage>
        <taxon>Bacteria</taxon>
        <taxon>Pseudomonadati</taxon>
        <taxon>Pseudomonadota</taxon>
        <taxon>Alphaproteobacteria</taxon>
        <taxon>Rhodobacterales</taxon>
        <taxon>Paracoccaceae</taxon>
        <taxon>Pararhodobacter</taxon>
    </lineage>
</organism>
<feature type="binding site" evidence="4">
    <location>
        <position position="232"/>
    </location>
    <ligand>
        <name>Mg(2+)</name>
        <dbReference type="ChEBI" id="CHEBI:18420"/>
        <label>1</label>
        <note>catalytic</note>
    </ligand>
</feature>
<dbReference type="GO" id="GO:0007165">
    <property type="term" value="P:signal transduction"/>
    <property type="evidence" value="ECO:0007669"/>
    <property type="project" value="TreeGrafter"/>
</dbReference>
<dbReference type="AlphaFoldDB" id="A0A2U2CIA8"/>
<evidence type="ECO:0000313" key="5">
    <source>
        <dbReference type="EMBL" id="PWE31618.1"/>
    </source>
</evidence>
<evidence type="ECO:0000256" key="3">
    <source>
        <dbReference type="ARBA" id="ARBA00022842"/>
    </source>
</evidence>
<feature type="binding site" evidence="4">
    <location>
        <position position="114"/>
    </location>
    <ligand>
        <name>Mg(2+)</name>
        <dbReference type="ChEBI" id="CHEBI:18420"/>
        <label>1</label>
        <note>catalytic</note>
    </ligand>
</feature>
<dbReference type="SUPFAM" id="SSF56655">
    <property type="entry name" value="Carbohydrate phosphatase"/>
    <property type="match status" value="1"/>
</dbReference>